<evidence type="ECO:0000256" key="1">
    <source>
        <dbReference type="ARBA" id="ARBA00022722"/>
    </source>
</evidence>
<accession>A0A565ASF8</accession>
<dbReference type="Gene3D" id="3.30.420.10">
    <property type="entry name" value="Ribonuclease H-like superfamily/Ribonuclease H"/>
    <property type="match status" value="1"/>
</dbReference>
<dbReference type="InterPro" id="IPR013520">
    <property type="entry name" value="Ribonucl_H"/>
</dbReference>
<dbReference type="Pfam" id="PF00929">
    <property type="entry name" value="RNase_T"/>
    <property type="match status" value="1"/>
</dbReference>
<gene>
    <name evidence="5" type="ORF">ANE_LOCUS2766</name>
</gene>
<organism evidence="5 6">
    <name type="scientific">Arabis nemorensis</name>
    <dbReference type="NCBI Taxonomy" id="586526"/>
    <lineage>
        <taxon>Eukaryota</taxon>
        <taxon>Viridiplantae</taxon>
        <taxon>Streptophyta</taxon>
        <taxon>Embryophyta</taxon>
        <taxon>Tracheophyta</taxon>
        <taxon>Spermatophyta</taxon>
        <taxon>Magnoliopsida</taxon>
        <taxon>eudicotyledons</taxon>
        <taxon>Gunneridae</taxon>
        <taxon>Pentapetalae</taxon>
        <taxon>rosids</taxon>
        <taxon>malvids</taxon>
        <taxon>Brassicales</taxon>
        <taxon>Brassicaceae</taxon>
        <taxon>Arabideae</taxon>
        <taxon>Arabis</taxon>
    </lineage>
</organism>
<keyword evidence="3" id="KW-0269">Exonuclease</keyword>
<dbReference type="AlphaFoldDB" id="A0A565ASF8"/>
<keyword evidence="6" id="KW-1185">Reference proteome</keyword>
<dbReference type="PANTHER" id="PTHR30231">
    <property type="entry name" value="DNA POLYMERASE III SUBUNIT EPSILON"/>
    <property type="match status" value="1"/>
</dbReference>
<evidence type="ECO:0000256" key="3">
    <source>
        <dbReference type="ARBA" id="ARBA00022839"/>
    </source>
</evidence>
<feature type="domain" description="Exonuclease" evidence="4">
    <location>
        <begin position="4"/>
        <end position="170"/>
    </location>
</feature>
<dbReference type="SUPFAM" id="SSF53098">
    <property type="entry name" value="Ribonuclease H-like"/>
    <property type="match status" value="1"/>
</dbReference>
<keyword evidence="2" id="KW-0378">Hydrolase</keyword>
<name>A0A565ASF8_9BRAS</name>
<evidence type="ECO:0000256" key="2">
    <source>
        <dbReference type="ARBA" id="ARBA00022801"/>
    </source>
</evidence>
<dbReference type="GO" id="GO:0008408">
    <property type="term" value="F:3'-5' exonuclease activity"/>
    <property type="evidence" value="ECO:0007669"/>
    <property type="project" value="TreeGrafter"/>
</dbReference>
<evidence type="ECO:0000313" key="5">
    <source>
        <dbReference type="EMBL" id="VVA92321.1"/>
    </source>
</evidence>
<evidence type="ECO:0000313" key="6">
    <source>
        <dbReference type="Proteomes" id="UP000489600"/>
    </source>
</evidence>
<reference evidence="5" key="1">
    <citation type="submission" date="2019-07" db="EMBL/GenBank/DDBJ databases">
        <authorList>
            <person name="Dittberner H."/>
        </authorList>
    </citation>
    <scope>NUCLEOTIDE SEQUENCE [LARGE SCALE GENOMIC DNA]</scope>
</reference>
<dbReference type="EMBL" id="CABITT030000001">
    <property type="protein sequence ID" value="VVA92321.1"/>
    <property type="molecule type" value="Genomic_DNA"/>
</dbReference>
<dbReference type="Proteomes" id="UP000489600">
    <property type="component" value="Unassembled WGS sequence"/>
</dbReference>
<sequence length="178" mass="20942">MSYHILFFGMEYAENEEIVEYGALKVSTHSLTTIEEYHSFIQPSLQTINNFKERTRLTRENLTRAYTFSTIHLSLFELLNDQIWIGYNIDSIHYPRLKKACEYQNLLCPIPRQTIDTRLLWTLDFEEGKDVSLQSLGNHFGIEEQEQHLSIPDCHLNLKVFIRCGGRHILNEFMKEGV</sequence>
<protein>
    <recommendedName>
        <fullName evidence="4">Exonuclease domain-containing protein</fullName>
    </recommendedName>
</protein>
<dbReference type="InterPro" id="IPR036397">
    <property type="entry name" value="RNaseH_sf"/>
</dbReference>
<keyword evidence="1" id="KW-0540">Nuclease</keyword>
<dbReference type="InterPro" id="IPR012337">
    <property type="entry name" value="RNaseH-like_sf"/>
</dbReference>
<dbReference type="PANTHER" id="PTHR30231:SF4">
    <property type="entry name" value="PROTEIN NEN2"/>
    <property type="match status" value="1"/>
</dbReference>
<comment type="caution">
    <text evidence="5">The sequence shown here is derived from an EMBL/GenBank/DDBJ whole genome shotgun (WGS) entry which is preliminary data.</text>
</comment>
<dbReference type="SMART" id="SM00479">
    <property type="entry name" value="EXOIII"/>
    <property type="match status" value="1"/>
</dbReference>
<proteinExistence type="predicted"/>
<evidence type="ECO:0000259" key="4">
    <source>
        <dbReference type="SMART" id="SM00479"/>
    </source>
</evidence>
<dbReference type="GO" id="GO:0003676">
    <property type="term" value="F:nucleic acid binding"/>
    <property type="evidence" value="ECO:0007669"/>
    <property type="project" value="InterPro"/>
</dbReference>